<evidence type="ECO:0000259" key="4">
    <source>
        <dbReference type="PROSITE" id="PS50987"/>
    </source>
</evidence>
<dbReference type="PANTHER" id="PTHR33154">
    <property type="entry name" value="TRANSCRIPTIONAL REGULATOR, ARSR FAMILY"/>
    <property type="match status" value="1"/>
</dbReference>
<gene>
    <name evidence="5" type="ORF">ISF26_11770</name>
</gene>
<dbReference type="InterPro" id="IPR011991">
    <property type="entry name" value="ArsR-like_HTH"/>
</dbReference>
<dbReference type="PANTHER" id="PTHR33154:SF15">
    <property type="entry name" value="REGULATORY PROTEIN ARSR"/>
    <property type="match status" value="1"/>
</dbReference>
<keyword evidence="6" id="KW-1185">Reference proteome</keyword>
<dbReference type="InterPro" id="IPR051081">
    <property type="entry name" value="HTH_MetalResp_TranReg"/>
</dbReference>
<feature type="domain" description="HTH arsR-type" evidence="4">
    <location>
        <begin position="20"/>
        <end position="110"/>
    </location>
</feature>
<dbReference type="EMBL" id="CP063845">
    <property type="protein sequence ID" value="UFP96835.1"/>
    <property type="molecule type" value="Genomic_DNA"/>
</dbReference>
<keyword evidence="2" id="KW-0238">DNA-binding</keyword>
<dbReference type="CDD" id="cd00090">
    <property type="entry name" value="HTH_ARSR"/>
    <property type="match status" value="1"/>
</dbReference>
<dbReference type="RefSeq" id="WP_230844170.1">
    <property type="nucleotide sequence ID" value="NZ_CP063845.1"/>
</dbReference>
<keyword evidence="3" id="KW-0804">Transcription</keyword>
<evidence type="ECO:0000313" key="6">
    <source>
        <dbReference type="Proteomes" id="UP001054846"/>
    </source>
</evidence>
<evidence type="ECO:0000313" key="5">
    <source>
        <dbReference type="EMBL" id="UFP96835.1"/>
    </source>
</evidence>
<name>A0ABY3PT41_9CYAN</name>
<dbReference type="Pfam" id="PF01022">
    <property type="entry name" value="HTH_5"/>
    <property type="match status" value="1"/>
</dbReference>
<protein>
    <submittedName>
        <fullName evidence="5">Winged helix-turn-helix transcriptional regulator</fullName>
    </submittedName>
</protein>
<dbReference type="InterPro" id="IPR001845">
    <property type="entry name" value="HTH_ArsR_DNA-bd_dom"/>
</dbReference>
<dbReference type="SMART" id="SM00418">
    <property type="entry name" value="HTH_ARSR"/>
    <property type="match status" value="1"/>
</dbReference>
<keyword evidence="1" id="KW-0805">Transcription regulation</keyword>
<dbReference type="SUPFAM" id="SSF46785">
    <property type="entry name" value="Winged helix' DNA-binding domain"/>
    <property type="match status" value="1"/>
</dbReference>
<evidence type="ECO:0000256" key="3">
    <source>
        <dbReference type="ARBA" id="ARBA00023163"/>
    </source>
</evidence>
<dbReference type="InterPro" id="IPR036390">
    <property type="entry name" value="WH_DNA-bd_sf"/>
</dbReference>
<dbReference type="PROSITE" id="PS50987">
    <property type="entry name" value="HTH_ARSR_2"/>
    <property type="match status" value="1"/>
</dbReference>
<accession>A0ABY3PT41</accession>
<evidence type="ECO:0000256" key="2">
    <source>
        <dbReference type="ARBA" id="ARBA00023125"/>
    </source>
</evidence>
<dbReference type="Proteomes" id="UP001054846">
    <property type="component" value="Chromosome"/>
</dbReference>
<reference evidence="5 6" key="1">
    <citation type="journal article" date="2021" name="Genome Biol. Evol.">
        <title>Complete Genome Sequencing of a Novel Gloeobacter Species from a Waterfall Cave in Mexico.</title>
        <authorList>
            <person name="Saw J.H."/>
            <person name="Cardona T."/>
            <person name="Montejano G."/>
        </authorList>
    </citation>
    <scope>NUCLEOTIDE SEQUENCE [LARGE SCALE GENOMIC DNA]</scope>
    <source>
        <strain evidence="5">MG652769</strain>
    </source>
</reference>
<dbReference type="Gene3D" id="1.10.10.10">
    <property type="entry name" value="Winged helix-like DNA-binding domain superfamily/Winged helix DNA-binding domain"/>
    <property type="match status" value="1"/>
</dbReference>
<organism evidence="5 6">
    <name type="scientific">Gloeobacter morelensis MG652769</name>
    <dbReference type="NCBI Taxonomy" id="2781736"/>
    <lineage>
        <taxon>Bacteria</taxon>
        <taxon>Bacillati</taxon>
        <taxon>Cyanobacteriota</taxon>
        <taxon>Cyanophyceae</taxon>
        <taxon>Gloeobacterales</taxon>
        <taxon>Gloeobacteraceae</taxon>
        <taxon>Gloeobacter</taxon>
        <taxon>Gloeobacter morelensis</taxon>
    </lineage>
</organism>
<dbReference type="NCBIfam" id="NF033788">
    <property type="entry name" value="HTH_metalloreg"/>
    <property type="match status" value="1"/>
</dbReference>
<evidence type="ECO:0000256" key="1">
    <source>
        <dbReference type="ARBA" id="ARBA00023015"/>
    </source>
</evidence>
<dbReference type="PRINTS" id="PR00778">
    <property type="entry name" value="HTHARSR"/>
</dbReference>
<sequence>MILHSCAPCLPAEAPVFTPQDEEEERQFAALCKALGHPIRVRILKILAARATCICGDLVEMLPVSQSTVSEHLRILKQAGLVQGEVDGPRVCYCIEPATLERFKALSGSL</sequence>
<proteinExistence type="predicted"/>
<dbReference type="InterPro" id="IPR036388">
    <property type="entry name" value="WH-like_DNA-bd_sf"/>
</dbReference>